<evidence type="ECO:0000256" key="3">
    <source>
        <dbReference type="ARBA" id="ARBA00022448"/>
    </source>
</evidence>
<dbReference type="GO" id="GO:0005886">
    <property type="term" value="C:plasma membrane"/>
    <property type="evidence" value="ECO:0007669"/>
    <property type="project" value="TreeGrafter"/>
</dbReference>
<evidence type="ECO:0000313" key="19">
    <source>
        <dbReference type="EMBL" id="MXV00054.1"/>
    </source>
</evidence>
<evidence type="ECO:0000256" key="10">
    <source>
        <dbReference type="ARBA" id="ARBA00023136"/>
    </source>
</evidence>
<dbReference type="GO" id="GO:0089718">
    <property type="term" value="P:amino acid import across plasma membrane"/>
    <property type="evidence" value="ECO:0007669"/>
    <property type="project" value="TreeGrafter"/>
</dbReference>
<dbReference type="AlphaFoldDB" id="A0A6B0VCL3"/>
<evidence type="ECO:0000256" key="14">
    <source>
        <dbReference type="ARBA" id="ARBA00040215"/>
    </source>
</evidence>
<comment type="subcellular location">
    <subcellularLocation>
        <location evidence="1">Membrane</location>
        <topology evidence="1">Multi-pass membrane protein</topology>
    </subcellularLocation>
</comment>
<organism evidence="19">
    <name type="scientific">Ixodes ricinus</name>
    <name type="common">Common tick</name>
    <name type="synonym">Acarus ricinus</name>
    <dbReference type="NCBI Taxonomy" id="34613"/>
    <lineage>
        <taxon>Eukaryota</taxon>
        <taxon>Metazoa</taxon>
        <taxon>Ecdysozoa</taxon>
        <taxon>Arthropoda</taxon>
        <taxon>Chelicerata</taxon>
        <taxon>Arachnida</taxon>
        <taxon>Acari</taxon>
        <taxon>Parasitiformes</taxon>
        <taxon>Ixodida</taxon>
        <taxon>Ixodoidea</taxon>
        <taxon>Ixodidae</taxon>
        <taxon>Ixodinae</taxon>
        <taxon>Ixodes</taxon>
    </lineage>
</organism>
<evidence type="ECO:0000256" key="4">
    <source>
        <dbReference type="ARBA" id="ARBA00022692"/>
    </source>
</evidence>
<dbReference type="InterPro" id="IPR037272">
    <property type="entry name" value="SNS_sf"/>
</dbReference>
<dbReference type="GO" id="GO:0046872">
    <property type="term" value="F:metal ion binding"/>
    <property type="evidence" value="ECO:0007669"/>
    <property type="project" value="UniProtKB-KW"/>
</dbReference>
<keyword evidence="16" id="KW-1015">Disulfide bond</keyword>
<feature type="transmembrane region" description="Helical" evidence="18">
    <location>
        <begin position="448"/>
        <end position="470"/>
    </location>
</feature>
<evidence type="ECO:0000256" key="8">
    <source>
        <dbReference type="ARBA" id="ARBA00023053"/>
    </source>
</evidence>
<comment type="similarity">
    <text evidence="2">Belongs to the sodium:neurotransmitter symporter (SNF) (TC 2.A.22) family.</text>
</comment>
<evidence type="ECO:0000256" key="13">
    <source>
        <dbReference type="ARBA" id="ARBA00037785"/>
    </source>
</evidence>
<keyword evidence="8 15" id="KW-0915">Sodium</keyword>
<keyword evidence="3" id="KW-0813">Transport</keyword>
<feature type="transmembrane region" description="Helical" evidence="18">
    <location>
        <begin position="268"/>
        <end position="287"/>
    </location>
</feature>
<dbReference type="PROSITE" id="PS50267">
    <property type="entry name" value="NA_NEUROTRAN_SYMP_3"/>
    <property type="match status" value="1"/>
</dbReference>
<evidence type="ECO:0000256" key="18">
    <source>
        <dbReference type="SAM" id="Phobius"/>
    </source>
</evidence>
<keyword evidence="5" id="KW-0769">Symport</keyword>
<keyword evidence="12" id="KW-0739">Sodium transport</keyword>
<evidence type="ECO:0000256" key="15">
    <source>
        <dbReference type="PIRSR" id="PIRSR600175-1"/>
    </source>
</evidence>
<keyword evidence="9" id="KW-0406">Ion transport</keyword>
<feature type="binding site" evidence="15">
    <location>
        <position position="214"/>
    </location>
    <ligand>
        <name>Na(+)</name>
        <dbReference type="ChEBI" id="CHEBI:29101"/>
        <label>1</label>
    </ligand>
</feature>
<feature type="transmembrane region" description="Helical" evidence="18">
    <location>
        <begin position="299"/>
        <end position="320"/>
    </location>
</feature>
<keyword evidence="4 18" id="KW-0812">Transmembrane</keyword>
<keyword evidence="7 18" id="KW-1133">Transmembrane helix</keyword>
<feature type="binding site" evidence="15">
    <location>
        <position position="311"/>
    </location>
    <ligand>
        <name>Na(+)</name>
        <dbReference type="ChEBI" id="CHEBI:29101"/>
        <label>1</label>
    </ligand>
</feature>
<evidence type="ECO:0000256" key="11">
    <source>
        <dbReference type="ARBA" id="ARBA00023180"/>
    </source>
</evidence>
<feature type="region of interest" description="Disordered" evidence="17">
    <location>
        <begin position="509"/>
        <end position="558"/>
    </location>
</feature>
<reference evidence="19" key="1">
    <citation type="submission" date="2019-12" db="EMBL/GenBank/DDBJ databases">
        <title>An insight into the sialome of adult female Ixodes ricinus ticks feeding for 6 days.</title>
        <authorList>
            <person name="Perner J."/>
            <person name="Ribeiro J.M.C."/>
        </authorList>
    </citation>
    <scope>NUCLEOTIDE SEQUENCE</scope>
    <source>
        <strain evidence="19">Semi-engorged</strain>
        <tissue evidence="19">Salivary glands</tissue>
    </source>
</reference>
<dbReference type="GO" id="GO:0015179">
    <property type="term" value="F:L-amino acid transmembrane transporter activity"/>
    <property type="evidence" value="ECO:0007669"/>
    <property type="project" value="TreeGrafter"/>
</dbReference>
<comment type="function">
    <text evidence="13">Unusual broad substrate spectrum amino acid:sodium cotransporter that promotes absorption of the D isomers of essential amino acids. Neutral amino acids are the preferred substrates, especially methionine and phenylalanine.</text>
</comment>
<keyword evidence="15" id="KW-0479">Metal-binding</keyword>
<dbReference type="PANTHER" id="PTHR11616">
    <property type="entry name" value="SODIUM/CHLORIDE DEPENDENT TRANSPORTER"/>
    <property type="match status" value="1"/>
</dbReference>
<feature type="transmembrane region" description="Helical" evidence="18">
    <location>
        <begin position="129"/>
        <end position="149"/>
    </location>
</feature>
<name>A0A6B0VCL3_IXORI</name>
<evidence type="ECO:0000256" key="6">
    <source>
        <dbReference type="ARBA" id="ARBA00022970"/>
    </source>
</evidence>
<evidence type="ECO:0000256" key="16">
    <source>
        <dbReference type="PIRSR" id="PIRSR600175-2"/>
    </source>
</evidence>
<protein>
    <recommendedName>
        <fullName evidence="14">Sodium-dependent nutrient amino acid transporter 1</fullName>
    </recommendedName>
</protein>
<feature type="transmembrane region" description="Helical" evidence="18">
    <location>
        <begin position="371"/>
        <end position="394"/>
    </location>
</feature>
<keyword evidence="10 18" id="KW-0472">Membrane</keyword>
<evidence type="ECO:0000256" key="17">
    <source>
        <dbReference type="SAM" id="MobiDB-lite"/>
    </source>
</evidence>
<proteinExistence type="inferred from homology"/>
<feature type="transmembrane region" description="Helical" evidence="18">
    <location>
        <begin position="12"/>
        <end position="33"/>
    </location>
</feature>
<feature type="binding site" evidence="15">
    <location>
        <position position="315"/>
    </location>
    <ligand>
        <name>Na(+)</name>
        <dbReference type="ChEBI" id="CHEBI:29101"/>
        <label>1</label>
    </ligand>
</feature>
<feature type="transmembrane region" description="Helical" evidence="18">
    <location>
        <begin position="158"/>
        <end position="178"/>
    </location>
</feature>
<keyword evidence="6" id="KW-0029">Amino-acid transport</keyword>
<keyword evidence="11" id="KW-0325">Glycoprotein</keyword>
<evidence type="ECO:0000256" key="7">
    <source>
        <dbReference type="ARBA" id="ARBA00022989"/>
    </source>
</evidence>
<dbReference type="GO" id="GO:0005283">
    <property type="term" value="F:amino acid:sodium symporter activity"/>
    <property type="evidence" value="ECO:0007669"/>
    <property type="project" value="TreeGrafter"/>
</dbReference>
<evidence type="ECO:0000256" key="2">
    <source>
        <dbReference type="ARBA" id="ARBA00006459"/>
    </source>
</evidence>
<evidence type="ECO:0000256" key="5">
    <source>
        <dbReference type="ARBA" id="ARBA00022847"/>
    </source>
</evidence>
<evidence type="ECO:0000256" key="1">
    <source>
        <dbReference type="ARBA" id="ARBA00004141"/>
    </source>
</evidence>
<feature type="transmembrane region" description="Helical" evidence="18">
    <location>
        <begin position="415"/>
        <end position="436"/>
    </location>
</feature>
<feature type="disulfide bond" evidence="16">
    <location>
        <begin position="36"/>
        <end position="45"/>
    </location>
</feature>
<sequence>MIFVCFGISLYYNVIIAYILDYIYFSLFTVLPWSYCDPEWANNNCYVRKEGVVPCNAVNKTLFNSFGTKNSTETDAVLLTHEKNVFTVPRDTYYALLHNCTNATDPATQQFFRNRLLGLSSGVEDLGGFQLEVLIALLLAWTCIAAVVCKGIKSSGKVVLFTSFIPFFTLGALLIRGLTLEGAGTGLYYYLVPEWKKILEPKVWQKAAEQVFFSLSVAQGMIYSLGSYNDFRNSLVRDVYIIAFADLFVSFVAGMVVFSVLGHMAHNLNVAVADVVDAGFGLAFVVYPESVTLLTWPNFWSLAFFVMLFFLALASEVSLVEGVLTPIKDEFPACQRHPTRLAFTFCAVYFFLCLPMATKGGMYVLNFLDTYIGGVLLFLLALCEAVSLSLVYGVNRFALDCEFMMESPPGNLIKLCWKFLCPIALVIIFAAGASSYERLTFGTYVYPSWISILAVVMVAVVFQMIPSLALRHFIRSGKNFRQALKPLDTWGPKDPELRLKYDAFMAERGYGPQSGEKEPAGGSAEKPSPGLSETPESPVQNVGEVQPKIESPASETGK</sequence>
<accession>A0A6B0VCL3</accession>
<dbReference type="PRINTS" id="PR00176">
    <property type="entry name" value="NANEUSMPORT"/>
</dbReference>
<dbReference type="EMBL" id="GIFC01017970">
    <property type="protein sequence ID" value="MXV00054.1"/>
    <property type="molecule type" value="Transcribed_RNA"/>
</dbReference>
<dbReference type="SUPFAM" id="SSF161070">
    <property type="entry name" value="SNF-like"/>
    <property type="match status" value="1"/>
</dbReference>
<evidence type="ECO:0000256" key="9">
    <source>
        <dbReference type="ARBA" id="ARBA00023065"/>
    </source>
</evidence>
<dbReference type="InterPro" id="IPR000175">
    <property type="entry name" value="Na/ntran_symport"/>
</dbReference>
<dbReference type="PANTHER" id="PTHR11616:SF321">
    <property type="entry name" value="SODIUM-DEPENDENT NUTRIENT AMINO ACID TRANSPORTER 1-RELATED"/>
    <property type="match status" value="1"/>
</dbReference>
<feature type="transmembrane region" description="Helical" evidence="18">
    <location>
        <begin position="239"/>
        <end position="261"/>
    </location>
</feature>
<evidence type="ECO:0000256" key="12">
    <source>
        <dbReference type="ARBA" id="ARBA00023201"/>
    </source>
</evidence>
<dbReference type="Pfam" id="PF00209">
    <property type="entry name" value="SNF"/>
    <property type="match status" value="1"/>
</dbReference>
<feature type="transmembrane region" description="Helical" evidence="18">
    <location>
        <begin position="341"/>
        <end position="365"/>
    </location>
</feature>